<dbReference type="PANTHER" id="PTHR46040:SF3">
    <property type="entry name" value="HIGH MOBILITY GROUP PROTEIN 2"/>
    <property type="match status" value="1"/>
</dbReference>
<evidence type="ECO:0000313" key="7">
    <source>
        <dbReference type="Proteomes" id="UP000310108"/>
    </source>
</evidence>
<gene>
    <name evidence="6" type="primary">HMGB3</name>
    <name evidence="6" type="ORF">CTA1_7076</name>
</gene>
<feature type="compositionally biased region" description="Low complexity" evidence="4">
    <location>
        <begin position="380"/>
        <end position="396"/>
    </location>
</feature>
<dbReference type="PROSITE" id="PS50118">
    <property type="entry name" value="HMG_BOX_2"/>
    <property type="match status" value="1"/>
</dbReference>
<dbReference type="GO" id="GO:0010468">
    <property type="term" value="P:regulation of gene expression"/>
    <property type="evidence" value="ECO:0007669"/>
    <property type="project" value="TreeGrafter"/>
</dbReference>
<dbReference type="InterPro" id="IPR001660">
    <property type="entry name" value="SAM"/>
</dbReference>
<evidence type="ECO:0000256" key="2">
    <source>
        <dbReference type="ARBA" id="ARBA00023242"/>
    </source>
</evidence>
<keyword evidence="7" id="KW-1185">Reference proteome</keyword>
<dbReference type="PRINTS" id="PR00886">
    <property type="entry name" value="HIGHMOBLTY12"/>
</dbReference>
<evidence type="ECO:0000259" key="5">
    <source>
        <dbReference type="PROSITE" id="PS50118"/>
    </source>
</evidence>
<dbReference type="Pfam" id="PF00536">
    <property type="entry name" value="SAM_1"/>
    <property type="match status" value="1"/>
</dbReference>
<feature type="compositionally biased region" description="Basic and acidic residues" evidence="4">
    <location>
        <begin position="209"/>
        <end position="218"/>
    </location>
</feature>
<keyword evidence="1 3" id="KW-0238">DNA-binding</keyword>
<sequence length="534" mass="58236">MAHELEGIFAELGISQYLGIFLEQGFDTWETILDITESDLDALGVKLGHRRKLQRRIANSRGLAPDASLVSPTRATAEEPKPEAQRPEQPRPEVKDGPVVTKRKYRRHPKPDENAPERPPSAYVLFSNKMRDDLKGRNLTFTEIAKLVGEHWQNLTPGEKEPYESSALKAKEKYNHDLAEYKKTAEYRKYNLYLQDFKARQASANQAKESSKRQKLDVGSRLQNGSASVTPGSLSSTGSGSESHQGSEPPPNRKQRVGSVVSVSESQYSTVVPMPITHHHATDDAVHSPTSVQFDRESLHSASPRASQSRSRRPTWTESQLMPEVVGPTTHLPSLSDVFSNGRGGMNGVSRSPEANGFGSFAPSQHPSTSIPPPLKHEYSSTGSSASSGSYPRTPSESSLPIHALLSNKPQLASPYELQSSPFTAAPLPLQDQKPIFTGQLQGPHGPMNGILNYSSHSFPQGLMRFQGYHSPPPALLRFQSSSSSGTDGSMASSHTSSHASSQILLGVGERSDPKLDGMSALVRAGEIVNRRVQ</sequence>
<dbReference type="Proteomes" id="UP000310108">
    <property type="component" value="Unassembled WGS sequence"/>
</dbReference>
<dbReference type="GO" id="GO:0003677">
    <property type="term" value="F:DNA binding"/>
    <property type="evidence" value="ECO:0007669"/>
    <property type="project" value="UniProtKB-UniRule"/>
</dbReference>
<dbReference type="STRING" id="1306861.A0A4U6XTN8"/>
<dbReference type="InterPro" id="IPR013761">
    <property type="entry name" value="SAM/pointed_sf"/>
</dbReference>
<protein>
    <submittedName>
        <fullName evidence="6">High mobility group protein B3</fullName>
    </submittedName>
</protein>
<dbReference type="SUPFAM" id="SSF47095">
    <property type="entry name" value="HMG-box"/>
    <property type="match status" value="1"/>
</dbReference>
<evidence type="ECO:0000256" key="3">
    <source>
        <dbReference type="PROSITE-ProRule" id="PRU00267"/>
    </source>
</evidence>
<dbReference type="SUPFAM" id="SSF47769">
    <property type="entry name" value="SAM/Pointed domain"/>
    <property type="match status" value="1"/>
</dbReference>
<feature type="compositionally biased region" description="Low complexity" evidence="4">
    <location>
        <begin position="481"/>
        <end position="502"/>
    </location>
</feature>
<dbReference type="SMART" id="SM00398">
    <property type="entry name" value="HMG"/>
    <property type="match status" value="1"/>
</dbReference>
<feature type="compositionally biased region" description="Basic and acidic residues" evidence="4">
    <location>
        <begin position="76"/>
        <end position="96"/>
    </location>
</feature>
<dbReference type="InterPro" id="IPR051965">
    <property type="entry name" value="ChromReg_NeuronalGeneExpr"/>
</dbReference>
<accession>A0A4U6XTN8</accession>
<feature type="region of interest" description="Disordered" evidence="4">
    <location>
        <begin position="63"/>
        <end position="122"/>
    </location>
</feature>
<evidence type="ECO:0000256" key="4">
    <source>
        <dbReference type="SAM" id="MobiDB-lite"/>
    </source>
</evidence>
<dbReference type="Pfam" id="PF00505">
    <property type="entry name" value="HMG_box"/>
    <property type="match status" value="1"/>
</dbReference>
<feature type="DNA-binding region" description="HMG box" evidence="3">
    <location>
        <begin position="116"/>
        <end position="182"/>
    </location>
</feature>
<reference evidence="6 7" key="1">
    <citation type="journal article" date="2019" name="PLoS ONE">
        <title>Comparative genome analysis indicates high evolutionary potential of pathogenicity genes in Colletotrichum tanaceti.</title>
        <authorList>
            <person name="Lelwala R.V."/>
            <person name="Korhonen P.K."/>
            <person name="Young N.D."/>
            <person name="Scott J.B."/>
            <person name="Ades P.A."/>
            <person name="Gasser R.B."/>
            <person name="Taylor P.W.J."/>
        </authorList>
    </citation>
    <scope>NUCLEOTIDE SEQUENCE [LARGE SCALE GENOMIC DNA]</scope>
    <source>
        <strain evidence="6">BRIP57314</strain>
    </source>
</reference>
<evidence type="ECO:0000313" key="6">
    <source>
        <dbReference type="EMBL" id="TKW59272.1"/>
    </source>
</evidence>
<name>A0A4U6XTN8_9PEZI</name>
<feature type="region of interest" description="Disordered" evidence="4">
    <location>
        <begin position="204"/>
        <end position="265"/>
    </location>
</feature>
<feature type="region of interest" description="Disordered" evidence="4">
    <location>
        <begin position="281"/>
        <end position="399"/>
    </location>
</feature>
<dbReference type="GO" id="GO:0005634">
    <property type="term" value="C:nucleus"/>
    <property type="evidence" value="ECO:0007669"/>
    <property type="project" value="UniProtKB-UniRule"/>
</dbReference>
<organism evidence="6 7">
    <name type="scientific">Colletotrichum tanaceti</name>
    <dbReference type="NCBI Taxonomy" id="1306861"/>
    <lineage>
        <taxon>Eukaryota</taxon>
        <taxon>Fungi</taxon>
        <taxon>Dikarya</taxon>
        <taxon>Ascomycota</taxon>
        <taxon>Pezizomycotina</taxon>
        <taxon>Sordariomycetes</taxon>
        <taxon>Hypocreomycetidae</taxon>
        <taxon>Glomerellales</taxon>
        <taxon>Glomerellaceae</taxon>
        <taxon>Colletotrichum</taxon>
        <taxon>Colletotrichum destructivum species complex</taxon>
    </lineage>
</organism>
<proteinExistence type="predicted"/>
<dbReference type="PANTHER" id="PTHR46040">
    <property type="entry name" value="HIGH MOBILITY GROUP PROTEIN 2"/>
    <property type="match status" value="1"/>
</dbReference>
<keyword evidence="2 3" id="KW-0539">Nucleus</keyword>
<feature type="domain" description="HMG box" evidence="5">
    <location>
        <begin position="116"/>
        <end position="182"/>
    </location>
</feature>
<dbReference type="AlphaFoldDB" id="A0A4U6XTN8"/>
<dbReference type="Gene3D" id="1.10.30.10">
    <property type="entry name" value="High mobility group box domain"/>
    <property type="match status" value="1"/>
</dbReference>
<feature type="compositionally biased region" description="Low complexity" evidence="4">
    <location>
        <begin position="228"/>
        <end position="247"/>
    </location>
</feature>
<dbReference type="InterPro" id="IPR036910">
    <property type="entry name" value="HMG_box_dom_sf"/>
</dbReference>
<comment type="caution">
    <text evidence="6">The sequence shown here is derived from an EMBL/GenBank/DDBJ whole genome shotgun (WGS) entry which is preliminary data.</text>
</comment>
<dbReference type="InterPro" id="IPR009071">
    <property type="entry name" value="HMG_box_dom"/>
</dbReference>
<evidence type="ECO:0000256" key="1">
    <source>
        <dbReference type="ARBA" id="ARBA00023125"/>
    </source>
</evidence>
<dbReference type="Gene3D" id="1.10.150.50">
    <property type="entry name" value="Transcription Factor, Ets-1"/>
    <property type="match status" value="1"/>
</dbReference>
<feature type="region of interest" description="Disordered" evidence="4">
    <location>
        <begin position="477"/>
        <end position="502"/>
    </location>
</feature>
<dbReference type="EMBL" id="PJEX01000011">
    <property type="protein sequence ID" value="TKW59272.1"/>
    <property type="molecule type" value="Genomic_DNA"/>
</dbReference>